<name>A0A9E6MWV8_9PROT</name>
<dbReference type="RefSeq" id="WP_273145313.1">
    <property type="nucleotide sequence ID" value="NZ_CP053675.1"/>
</dbReference>
<gene>
    <name evidence="1" type="ORF">JZL65_01640</name>
</gene>
<dbReference type="Proteomes" id="UP000683551">
    <property type="component" value="Chromosome"/>
</dbReference>
<reference evidence="1" key="1">
    <citation type="submission" date="2021-02" db="EMBL/GenBank/DDBJ databases">
        <title>Comparative genomics of Ferrovum myxofaciens strains, predominant extremophile bacteria forming large biofilm stalactites in acid mine ecosystems.</title>
        <authorList>
            <person name="Burkartova K."/>
            <person name="Ridl J."/>
            <person name="Pajer P."/>
            <person name="Falteisek L."/>
        </authorList>
    </citation>
    <scope>NUCLEOTIDE SEQUENCE</scope>
    <source>
        <strain evidence="1">MI1III</strain>
    </source>
</reference>
<dbReference type="EMBL" id="CP071137">
    <property type="protein sequence ID" value="QWY77818.1"/>
    <property type="molecule type" value="Genomic_DNA"/>
</dbReference>
<dbReference type="AlphaFoldDB" id="A0A9E6MWV8"/>
<evidence type="ECO:0000313" key="1">
    <source>
        <dbReference type="EMBL" id="QWY77818.1"/>
    </source>
</evidence>
<accession>A0A9E6MWV8</accession>
<organism evidence="1 2">
    <name type="scientific">Ferrovum myxofaciens</name>
    <dbReference type="NCBI Taxonomy" id="416213"/>
    <lineage>
        <taxon>Bacteria</taxon>
        <taxon>Pseudomonadati</taxon>
        <taxon>Pseudomonadota</taxon>
        <taxon>Betaproteobacteria</taxon>
        <taxon>Ferrovales</taxon>
        <taxon>Ferrovaceae</taxon>
        <taxon>Ferrovum</taxon>
    </lineage>
</organism>
<protein>
    <submittedName>
        <fullName evidence="1">Uncharacterized protein</fullName>
    </submittedName>
</protein>
<proteinExistence type="predicted"/>
<evidence type="ECO:0000313" key="2">
    <source>
        <dbReference type="Proteomes" id="UP000683551"/>
    </source>
</evidence>
<sequence>MSRRLITQASIEAAYWLEKIDELKANLGLKTDTELCVDLGLSRTMMSMVRTGRAELPSLTSSPA</sequence>